<keyword evidence="6 13" id="KW-0413">Isomerase</keyword>
<evidence type="ECO:0000256" key="10">
    <source>
        <dbReference type="ARBA" id="ARBA00032877"/>
    </source>
</evidence>
<accession>A0A6A8M6C2</accession>
<gene>
    <name evidence="13" type="ORF">FYJ66_04755</name>
</gene>
<dbReference type="SMART" id="SM00437">
    <property type="entry name" value="TOP1Ac"/>
    <property type="match status" value="1"/>
</dbReference>
<dbReference type="InterPro" id="IPR034144">
    <property type="entry name" value="TOPRIM_TopoIII"/>
</dbReference>
<comment type="similarity">
    <text evidence="2">Belongs to the type IA topoisomerase family.</text>
</comment>
<dbReference type="InterPro" id="IPR013824">
    <property type="entry name" value="Topo_IA_cen_sub1"/>
</dbReference>
<evidence type="ECO:0000313" key="13">
    <source>
        <dbReference type="EMBL" id="MST68902.1"/>
    </source>
</evidence>
<dbReference type="InterPro" id="IPR023405">
    <property type="entry name" value="Topo_IA_core_domain"/>
</dbReference>
<dbReference type="SMART" id="SM00493">
    <property type="entry name" value="TOPRIM"/>
    <property type="match status" value="1"/>
</dbReference>
<organism evidence="13">
    <name type="scientific">Baileyella intestinalis</name>
    <dbReference type="NCBI Taxonomy" id="2606709"/>
    <lineage>
        <taxon>Bacteria</taxon>
        <taxon>Bacillati</taxon>
        <taxon>Bacillota</taxon>
        <taxon>Clostridia</taxon>
        <taxon>Peptostreptococcales</taxon>
        <taxon>Anaerovoracaceae</taxon>
        <taxon>Baileyella</taxon>
    </lineage>
</organism>
<evidence type="ECO:0000256" key="2">
    <source>
        <dbReference type="ARBA" id="ARBA00009446"/>
    </source>
</evidence>
<dbReference type="Pfam" id="PF01751">
    <property type="entry name" value="Toprim"/>
    <property type="match status" value="1"/>
</dbReference>
<evidence type="ECO:0000259" key="12">
    <source>
        <dbReference type="PROSITE" id="PS52039"/>
    </source>
</evidence>
<dbReference type="PROSITE" id="PS50880">
    <property type="entry name" value="TOPRIM"/>
    <property type="match status" value="1"/>
</dbReference>
<sequence>MKLVIAEKPMLARDIARAICGRSVSENASLPISGNGYTVIACAGHLLQLVEPEELNPAWGKPWSLDALPIEVPDWPKEPAPDKRELVDRIAGLLEKADSVIAAGDPDDEGQLIVDELLDYLGYAGRVERVYVNDNIEKNIVRAFGQLVPNDGCRGVGRAAYARQMADMCFGVNETRLATLRLHTLCTVGRVQTPTMGLVVARDDAIEHHAKRKYFVLSAEGDCVDAGGAVTFCFKPGRELLGDEKHLFAREALDRLKERLDGRELTFETTVTRKQACPPLPYNLTVLLADMSKRYGFAAAKTQQITQDLRDKYKAITYNRSDSQYLKEEHFQDAPAVLSQAMRNLGTDWALDFGIRSKAFNDGNVTAHHAIIPQEADAPVSRMTGDESKVYRAIVERYAMQFLPPMVYDLSTSTFPVEEGTFSATAKRVVSYGFRETFGGEAQEEGVDADPDALWVPEGSHQLCGVRCTVGAKETTPPKPYTEGTLIMDMAAISKYVTDPEVKAILKKKDDGKKGEHGGIGTTATRAAIIENLKKRGYLAEQKGKVHATDKAKAFYRLLPPEIRGADVTARWWLIQQSIAEGSDDVNAVQRSVIQVFRSHMASAYAGESVGASRTSVGRCPVCGKEVVQCGRAYSCSSNQSEKQEDGTWKQVSGCGFKILPFCGKTLTPKQAGGLLDGKSVSLKGCRSKAGKTFDCRLSLKKDGTLAVAFAGKKK</sequence>
<keyword evidence="5" id="KW-0238">DNA-binding</keyword>
<keyword evidence="4" id="KW-0799">Topoisomerase</keyword>
<dbReference type="GO" id="GO:0043597">
    <property type="term" value="C:cytoplasmic replication fork"/>
    <property type="evidence" value="ECO:0007669"/>
    <property type="project" value="TreeGrafter"/>
</dbReference>
<dbReference type="InterPro" id="IPR003602">
    <property type="entry name" value="Topo_IA_DNA-bd_dom"/>
</dbReference>
<dbReference type="Pfam" id="PF13342">
    <property type="entry name" value="Toprim_Crpt"/>
    <property type="match status" value="1"/>
</dbReference>
<dbReference type="GO" id="GO:0006310">
    <property type="term" value="P:DNA recombination"/>
    <property type="evidence" value="ECO:0007669"/>
    <property type="project" value="TreeGrafter"/>
</dbReference>
<evidence type="ECO:0000256" key="6">
    <source>
        <dbReference type="ARBA" id="ARBA00023235"/>
    </source>
</evidence>
<dbReference type="InterPro" id="IPR013825">
    <property type="entry name" value="Topo_IA_cen_sub2"/>
</dbReference>
<reference evidence="13" key="1">
    <citation type="submission" date="2019-09" db="EMBL/GenBank/DDBJ databases">
        <title>In-depth cultivation of the pig gut microbiome towards novel bacterial diversity and tailored functional studies.</title>
        <authorList>
            <person name="Wylensek D."/>
            <person name="Hitch T.C.A."/>
            <person name="Clavel T."/>
        </authorList>
    </citation>
    <scope>NUCLEOTIDE SEQUENCE</scope>
    <source>
        <strain evidence="13">RF-744-FAT-WT-3</strain>
    </source>
</reference>
<dbReference type="CDD" id="cd03362">
    <property type="entry name" value="TOPRIM_TopoIA_TopoIII"/>
    <property type="match status" value="1"/>
</dbReference>
<dbReference type="InterPro" id="IPR013497">
    <property type="entry name" value="Topo_IA_cen"/>
</dbReference>
<dbReference type="SUPFAM" id="SSF56712">
    <property type="entry name" value="Prokaryotic type I DNA topoisomerase"/>
    <property type="match status" value="1"/>
</dbReference>
<comment type="catalytic activity">
    <reaction evidence="1">
        <text>ATP-independent breakage of single-stranded DNA, followed by passage and rejoining.</text>
        <dbReference type="EC" id="5.6.2.1"/>
    </reaction>
</comment>
<dbReference type="PROSITE" id="PS52039">
    <property type="entry name" value="TOPO_IA_2"/>
    <property type="match status" value="1"/>
</dbReference>
<evidence type="ECO:0000256" key="8">
    <source>
        <dbReference type="ARBA" id="ARBA00031985"/>
    </source>
</evidence>
<dbReference type="InterPro" id="IPR013826">
    <property type="entry name" value="Topo_IA_cen_sub3"/>
</dbReference>
<feature type="domain" description="Topo IA-type catalytic" evidence="12">
    <location>
        <begin position="153"/>
        <end position="602"/>
    </location>
</feature>
<dbReference type="InterPro" id="IPR025589">
    <property type="entry name" value="Toprim_C_rpt"/>
</dbReference>
<evidence type="ECO:0000256" key="5">
    <source>
        <dbReference type="ARBA" id="ARBA00023125"/>
    </source>
</evidence>
<dbReference type="AlphaFoldDB" id="A0A6A8M6C2"/>
<evidence type="ECO:0000259" key="11">
    <source>
        <dbReference type="PROSITE" id="PS50880"/>
    </source>
</evidence>
<comment type="caution">
    <text evidence="13">The sequence shown here is derived from an EMBL/GenBank/DDBJ whole genome shotgun (WGS) entry which is preliminary data.</text>
</comment>
<dbReference type="Gene3D" id="1.10.290.10">
    <property type="entry name" value="Topoisomerase I, domain 4"/>
    <property type="match status" value="1"/>
</dbReference>
<dbReference type="SMART" id="SM00436">
    <property type="entry name" value="TOP1Bc"/>
    <property type="match status" value="1"/>
</dbReference>
<dbReference type="Gene3D" id="2.70.20.10">
    <property type="entry name" value="Topoisomerase I, domain 3"/>
    <property type="match status" value="1"/>
</dbReference>
<protein>
    <recommendedName>
        <fullName evidence="3">DNA topoisomerase</fullName>
        <ecNumber evidence="3">5.6.2.1</ecNumber>
    </recommendedName>
    <alternativeName>
        <fullName evidence="10">Omega-protein</fullName>
    </alternativeName>
    <alternativeName>
        <fullName evidence="9">Relaxing enzyme</fullName>
    </alternativeName>
    <alternativeName>
        <fullName evidence="7">Swivelase</fullName>
    </alternativeName>
    <alternativeName>
        <fullName evidence="8">Untwisting enzyme</fullName>
    </alternativeName>
</protein>
<dbReference type="GO" id="GO:0003677">
    <property type="term" value="F:DNA binding"/>
    <property type="evidence" value="ECO:0007669"/>
    <property type="project" value="UniProtKB-KW"/>
</dbReference>
<dbReference type="Gene3D" id="1.10.460.10">
    <property type="entry name" value="Topoisomerase I, domain 2"/>
    <property type="match status" value="1"/>
</dbReference>
<feature type="domain" description="Toprim" evidence="11">
    <location>
        <begin position="1"/>
        <end position="136"/>
    </location>
</feature>
<dbReference type="InterPro" id="IPR006171">
    <property type="entry name" value="TOPRIM_dom"/>
</dbReference>
<dbReference type="InterPro" id="IPR003601">
    <property type="entry name" value="Topo_IA_2"/>
</dbReference>
<dbReference type="Pfam" id="PF01131">
    <property type="entry name" value="Topoisom_bac"/>
    <property type="match status" value="1"/>
</dbReference>
<dbReference type="EC" id="5.6.2.1" evidence="3"/>
<evidence type="ECO:0000256" key="7">
    <source>
        <dbReference type="ARBA" id="ARBA00030003"/>
    </source>
</evidence>
<dbReference type="EMBL" id="VUNB01000003">
    <property type="protein sequence ID" value="MST68902.1"/>
    <property type="molecule type" value="Genomic_DNA"/>
</dbReference>
<dbReference type="GO" id="GO:0006281">
    <property type="term" value="P:DNA repair"/>
    <property type="evidence" value="ECO:0007669"/>
    <property type="project" value="TreeGrafter"/>
</dbReference>
<dbReference type="RefSeq" id="WP_154572366.1">
    <property type="nucleotide sequence ID" value="NZ_VUNB01000003.1"/>
</dbReference>
<proteinExistence type="inferred from homology"/>
<dbReference type="GO" id="GO:0003917">
    <property type="term" value="F:DNA topoisomerase type I (single strand cut, ATP-independent) activity"/>
    <property type="evidence" value="ECO:0007669"/>
    <property type="project" value="UniProtKB-EC"/>
</dbReference>
<evidence type="ECO:0000256" key="4">
    <source>
        <dbReference type="ARBA" id="ARBA00023029"/>
    </source>
</evidence>
<name>A0A6A8M6C2_9FIRM</name>
<dbReference type="InterPro" id="IPR000380">
    <property type="entry name" value="Topo_IA"/>
</dbReference>
<evidence type="ECO:0000256" key="9">
    <source>
        <dbReference type="ARBA" id="ARBA00032235"/>
    </source>
</evidence>
<dbReference type="Gene3D" id="3.40.50.140">
    <property type="match status" value="1"/>
</dbReference>
<dbReference type="PANTHER" id="PTHR11390">
    <property type="entry name" value="PROKARYOTIC DNA TOPOISOMERASE"/>
    <property type="match status" value="1"/>
</dbReference>
<dbReference type="GO" id="GO:0006265">
    <property type="term" value="P:DNA topological change"/>
    <property type="evidence" value="ECO:0007669"/>
    <property type="project" value="InterPro"/>
</dbReference>
<evidence type="ECO:0000256" key="3">
    <source>
        <dbReference type="ARBA" id="ARBA00012891"/>
    </source>
</evidence>
<dbReference type="PANTHER" id="PTHR11390:SF21">
    <property type="entry name" value="DNA TOPOISOMERASE 3-ALPHA"/>
    <property type="match status" value="1"/>
</dbReference>
<dbReference type="PRINTS" id="PR00417">
    <property type="entry name" value="PRTPISMRASEI"/>
</dbReference>
<evidence type="ECO:0000256" key="1">
    <source>
        <dbReference type="ARBA" id="ARBA00000213"/>
    </source>
</evidence>